<keyword evidence="3" id="KW-0472">Membrane</keyword>
<evidence type="ECO:0000259" key="4">
    <source>
        <dbReference type="SMART" id="SM00331"/>
    </source>
</evidence>
<comment type="caution">
    <text evidence="5">The sequence shown here is derived from an EMBL/GenBank/DDBJ whole genome shotgun (WGS) entry which is preliminary data.</text>
</comment>
<feature type="transmembrane region" description="Helical" evidence="3">
    <location>
        <begin position="55"/>
        <end position="74"/>
    </location>
</feature>
<dbReference type="PANTHER" id="PTHR43156">
    <property type="entry name" value="STAGE II SPORULATION PROTEIN E-RELATED"/>
    <property type="match status" value="1"/>
</dbReference>
<keyword evidence="1" id="KW-0378">Hydrolase</keyword>
<evidence type="ECO:0000313" key="6">
    <source>
        <dbReference type="Proteomes" id="UP000778578"/>
    </source>
</evidence>
<feature type="domain" description="PPM-type phosphatase" evidence="4">
    <location>
        <begin position="106"/>
        <end position="319"/>
    </location>
</feature>
<protein>
    <submittedName>
        <fullName evidence="5">Serine/threonine-protein phosphatase</fullName>
    </submittedName>
</protein>
<keyword evidence="3" id="KW-1133">Transmembrane helix</keyword>
<evidence type="ECO:0000313" key="5">
    <source>
        <dbReference type="EMBL" id="MBY8880888.1"/>
    </source>
</evidence>
<dbReference type="InterPro" id="IPR052016">
    <property type="entry name" value="Bact_Sigma-Reg"/>
</dbReference>
<feature type="region of interest" description="Disordered" evidence="2">
    <location>
        <begin position="445"/>
        <end position="484"/>
    </location>
</feature>
<dbReference type="InterPro" id="IPR001932">
    <property type="entry name" value="PPM-type_phosphatase-like_dom"/>
</dbReference>
<dbReference type="InterPro" id="IPR036457">
    <property type="entry name" value="PPM-type-like_dom_sf"/>
</dbReference>
<name>A0ABS7QCK7_9ACTN</name>
<dbReference type="EMBL" id="JAINZZ010000038">
    <property type="protein sequence ID" value="MBY8880888.1"/>
    <property type="molecule type" value="Genomic_DNA"/>
</dbReference>
<dbReference type="PANTHER" id="PTHR43156:SF2">
    <property type="entry name" value="STAGE II SPORULATION PROTEIN E"/>
    <property type="match status" value="1"/>
</dbReference>
<reference evidence="5 6" key="1">
    <citation type="submission" date="2021-08" db="EMBL/GenBank/DDBJ databases">
        <title>WGS of actinomycetes from Thailand.</title>
        <authorList>
            <person name="Thawai C."/>
        </authorList>
    </citation>
    <scope>NUCLEOTIDE SEQUENCE [LARGE SCALE GENOMIC DNA]</scope>
    <source>
        <strain evidence="5 6">PLK6-54</strain>
    </source>
</reference>
<evidence type="ECO:0000256" key="1">
    <source>
        <dbReference type="ARBA" id="ARBA00022801"/>
    </source>
</evidence>
<keyword evidence="6" id="KW-1185">Reference proteome</keyword>
<dbReference type="Gene3D" id="3.60.40.10">
    <property type="entry name" value="PPM-type phosphatase domain"/>
    <property type="match status" value="1"/>
</dbReference>
<dbReference type="InterPro" id="IPR003594">
    <property type="entry name" value="HATPase_dom"/>
</dbReference>
<dbReference type="SUPFAM" id="SSF81606">
    <property type="entry name" value="PP2C-like"/>
    <property type="match status" value="1"/>
</dbReference>
<evidence type="ECO:0000256" key="3">
    <source>
        <dbReference type="SAM" id="Phobius"/>
    </source>
</evidence>
<dbReference type="Pfam" id="PF07228">
    <property type="entry name" value="SpoIIE"/>
    <property type="match status" value="1"/>
</dbReference>
<dbReference type="Gene3D" id="3.30.565.10">
    <property type="entry name" value="Histidine kinase-like ATPase, C-terminal domain"/>
    <property type="match status" value="1"/>
</dbReference>
<sequence length="484" mass="51111">MAPPSAHFALLLAVVPFLAAAVHGVRVTALFGVLTIGLFLGVDQSQHSNSTDVTLVKLAFLAAAAATAVLFSHVRARERTLHKAQDVALALQQGLMPGALNGNHAVDVCHRYLPSDSEAGVGGDWCDVIRLSGARVALVMGDVVGHGVHAAATMGRLRTAVRTLADLDLPPDELLARMDDLAAQLAEEDDTRDLGATCLYAVYDPVSRTCTLASAGHPPPAVLHPDGTVGFPHLAEHPPLGIGGTPFVTTTLDLSEDTVVALFTDGLLDLRHSEADTALSAIATALPPASRALEDICDDVWALALPGGEDDVTVLLARVHAVPDSAVATWRFPADARSPGQARAMAGRQLAAWGLREQSFATELVVTELVTNALRYATPPITVRLIKTDALICEVSDTSSTAPHMRLPRLLDESGRGLHIVGGLARRWGTRHSAAGKTIWVEQALPAPKRPPAPTPTRIVTGRPAARPRPVNPPRLKLPRPKLP</sequence>
<dbReference type="CDD" id="cd16936">
    <property type="entry name" value="HATPase_RsbW-like"/>
    <property type="match status" value="1"/>
</dbReference>
<organism evidence="5 6">
    <name type="scientific">Actinacidiphila acidipaludis</name>
    <dbReference type="NCBI Taxonomy" id="2873382"/>
    <lineage>
        <taxon>Bacteria</taxon>
        <taxon>Bacillati</taxon>
        <taxon>Actinomycetota</taxon>
        <taxon>Actinomycetes</taxon>
        <taxon>Kitasatosporales</taxon>
        <taxon>Streptomycetaceae</taxon>
        <taxon>Actinacidiphila</taxon>
    </lineage>
</organism>
<gene>
    <name evidence="5" type="ORF">K7862_25095</name>
</gene>
<accession>A0ABS7QCK7</accession>
<dbReference type="SUPFAM" id="SSF55874">
    <property type="entry name" value="ATPase domain of HSP90 chaperone/DNA topoisomerase II/histidine kinase"/>
    <property type="match status" value="1"/>
</dbReference>
<dbReference type="InterPro" id="IPR036890">
    <property type="entry name" value="HATPase_C_sf"/>
</dbReference>
<evidence type="ECO:0000256" key="2">
    <source>
        <dbReference type="SAM" id="MobiDB-lite"/>
    </source>
</evidence>
<proteinExistence type="predicted"/>
<dbReference type="Pfam" id="PF13581">
    <property type="entry name" value="HATPase_c_2"/>
    <property type="match status" value="1"/>
</dbReference>
<dbReference type="Proteomes" id="UP000778578">
    <property type="component" value="Unassembled WGS sequence"/>
</dbReference>
<dbReference type="SMART" id="SM00331">
    <property type="entry name" value="PP2C_SIG"/>
    <property type="match status" value="1"/>
</dbReference>
<keyword evidence="3" id="KW-0812">Transmembrane</keyword>